<comment type="caution">
    <text evidence="4">The sequence shown here is derived from an EMBL/GenBank/DDBJ whole genome shotgun (WGS) entry which is preliminary data.</text>
</comment>
<dbReference type="EC" id="2.3.-.-" evidence="4"/>
<dbReference type="Pfam" id="PF00583">
    <property type="entry name" value="Acetyltransf_1"/>
    <property type="match status" value="1"/>
</dbReference>
<dbReference type="InterPro" id="IPR016181">
    <property type="entry name" value="Acyl_CoA_acyltransferase"/>
</dbReference>
<dbReference type="PROSITE" id="PS51186">
    <property type="entry name" value="GNAT"/>
    <property type="match status" value="1"/>
</dbReference>
<evidence type="ECO:0000313" key="5">
    <source>
        <dbReference type="Proteomes" id="UP001589855"/>
    </source>
</evidence>
<dbReference type="PANTHER" id="PTHR43072">
    <property type="entry name" value="N-ACETYLTRANSFERASE"/>
    <property type="match status" value="1"/>
</dbReference>
<dbReference type="GO" id="GO:0016746">
    <property type="term" value="F:acyltransferase activity"/>
    <property type="evidence" value="ECO:0007669"/>
    <property type="project" value="UniProtKB-KW"/>
</dbReference>
<organism evidence="4 5">
    <name type="scientific">Lactiplantibacillus plajomi</name>
    <dbReference type="NCBI Taxonomy" id="1457217"/>
    <lineage>
        <taxon>Bacteria</taxon>
        <taxon>Bacillati</taxon>
        <taxon>Bacillota</taxon>
        <taxon>Bacilli</taxon>
        <taxon>Lactobacillales</taxon>
        <taxon>Lactobacillaceae</taxon>
        <taxon>Lactiplantibacillus</taxon>
    </lineage>
</organism>
<dbReference type="PANTHER" id="PTHR43072:SF23">
    <property type="entry name" value="UPF0039 PROTEIN C11D3.02C"/>
    <property type="match status" value="1"/>
</dbReference>
<keyword evidence="5" id="KW-1185">Reference proteome</keyword>
<dbReference type="EMBL" id="JBHLUK010000024">
    <property type="protein sequence ID" value="MFC0423316.1"/>
    <property type="molecule type" value="Genomic_DNA"/>
</dbReference>
<evidence type="ECO:0000259" key="3">
    <source>
        <dbReference type="PROSITE" id="PS51186"/>
    </source>
</evidence>
<gene>
    <name evidence="4" type="ORF">ACFFGS_04160</name>
</gene>
<dbReference type="SUPFAM" id="SSF55729">
    <property type="entry name" value="Acyl-CoA N-acyltransferases (Nat)"/>
    <property type="match status" value="1"/>
</dbReference>
<dbReference type="CDD" id="cd04301">
    <property type="entry name" value="NAT_SF"/>
    <property type="match status" value="1"/>
</dbReference>
<dbReference type="Proteomes" id="UP001589855">
    <property type="component" value="Unassembled WGS sequence"/>
</dbReference>
<proteinExistence type="predicted"/>
<keyword evidence="1 4" id="KW-0808">Transferase</keyword>
<evidence type="ECO:0000256" key="1">
    <source>
        <dbReference type="ARBA" id="ARBA00022679"/>
    </source>
</evidence>
<dbReference type="Gene3D" id="3.40.630.30">
    <property type="match status" value="1"/>
</dbReference>
<name>A0ABV6K1P5_9LACO</name>
<dbReference type="RefSeq" id="WP_137644599.1">
    <property type="nucleotide sequence ID" value="NZ_BAABRM010000007.1"/>
</dbReference>
<keyword evidence="2 4" id="KW-0012">Acyltransferase</keyword>
<dbReference type="InterPro" id="IPR000182">
    <property type="entry name" value="GNAT_dom"/>
</dbReference>
<sequence length="166" mass="18549">MDVTLRPATMSDLPIIVDIYNQTIPSHQVTADLKPVTVNERRAWFLAHTPEHYPMWVVETTERLVVGWLSFSPFYGRAAYAKTTEISLYLDRSVQGKGIGSQVLALVPTRLATVGLTAVVAYIFSSNIPSIKLFKKFGYQQWGFLPGVAELAGRSNDLVIMGQRFD</sequence>
<protein>
    <submittedName>
        <fullName evidence="4">GNAT family N-acetyltransferase</fullName>
        <ecNumber evidence="4">2.3.-.-</ecNumber>
    </submittedName>
</protein>
<accession>A0ABV6K1P5</accession>
<evidence type="ECO:0000256" key="2">
    <source>
        <dbReference type="ARBA" id="ARBA00023315"/>
    </source>
</evidence>
<reference evidence="4 5" key="1">
    <citation type="submission" date="2024-09" db="EMBL/GenBank/DDBJ databases">
        <authorList>
            <person name="Sun Q."/>
            <person name="Mori K."/>
        </authorList>
    </citation>
    <scope>NUCLEOTIDE SEQUENCE [LARGE SCALE GENOMIC DNA]</scope>
    <source>
        <strain evidence="4 5">TBRC 4575</strain>
    </source>
</reference>
<feature type="domain" description="N-acetyltransferase" evidence="3">
    <location>
        <begin position="3"/>
        <end position="166"/>
    </location>
</feature>
<evidence type="ECO:0000313" key="4">
    <source>
        <dbReference type="EMBL" id="MFC0423316.1"/>
    </source>
</evidence>